<dbReference type="AlphaFoldDB" id="A0A0V1AGT5"/>
<evidence type="ECO:0000313" key="2">
    <source>
        <dbReference type="Proteomes" id="UP000054776"/>
    </source>
</evidence>
<dbReference type="InParanoid" id="A0A0V1AGT5"/>
<sequence length="38" mass="4591">MVEFWYRKRFSHYSEVFVEIALSRAIFRCFGQDGLKCA</sequence>
<gene>
    <name evidence="1" type="ORF">T01_7561</name>
</gene>
<protein>
    <submittedName>
        <fullName evidence="1">Uncharacterized protein</fullName>
    </submittedName>
</protein>
<dbReference type="OrthoDB" id="5938829at2759"/>
<keyword evidence="2" id="KW-1185">Reference proteome</keyword>
<reference evidence="1 2" key="1">
    <citation type="submission" date="2015-01" db="EMBL/GenBank/DDBJ databases">
        <title>Evolution of Trichinella species and genotypes.</title>
        <authorList>
            <person name="Korhonen P.K."/>
            <person name="Edoardo P."/>
            <person name="Giuseppe L.R."/>
            <person name="Gasser R.B."/>
        </authorList>
    </citation>
    <scope>NUCLEOTIDE SEQUENCE [LARGE SCALE GENOMIC DNA]</scope>
    <source>
        <strain evidence="1">ISS3</strain>
    </source>
</reference>
<comment type="caution">
    <text evidence="1">The sequence shown here is derived from an EMBL/GenBank/DDBJ whole genome shotgun (WGS) entry which is preliminary data.</text>
</comment>
<dbReference type="Proteomes" id="UP000054776">
    <property type="component" value="Unassembled WGS sequence"/>
</dbReference>
<name>A0A0V1AGT5_TRISP</name>
<organism evidence="1 2">
    <name type="scientific">Trichinella spiralis</name>
    <name type="common">Trichina worm</name>
    <dbReference type="NCBI Taxonomy" id="6334"/>
    <lineage>
        <taxon>Eukaryota</taxon>
        <taxon>Metazoa</taxon>
        <taxon>Ecdysozoa</taxon>
        <taxon>Nematoda</taxon>
        <taxon>Enoplea</taxon>
        <taxon>Dorylaimia</taxon>
        <taxon>Trichinellida</taxon>
        <taxon>Trichinellidae</taxon>
        <taxon>Trichinella</taxon>
    </lineage>
</organism>
<evidence type="ECO:0000313" key="1">
    <source>
        <dbReference type="EMBL" id="KRY24043.1"/>
    </source>
</evidence>
<dbReference type="EMBL" id="JYDH01002053">
    <property type="protein sequence ID" value="KRY24043.1"/>
    <property type="molecule type" value="Genomic_DNA"/>
</dbReference>
<proteinExistence type="predicted"/>
<accession>A0A0V1AGT5</accession>